<name>A0ACC0IX47_9ERIC</name>
<proteinExistence type="predicted"/>
<gene>
    <name evidence="1" type="ORF">LOK49_LG01G02413</name>
</gene>
<reference evidence="1 2" key="1">
    <citation type="journal article" date="2022" name="Plant J.">
        <title>Chromosome-level genome of Camellia lanceoleosa provides a valuable resource for understanding genome evolution and self-incompatibility.</title>
        <authorList>
            <person name="Gong W."/>
            <person name="Xiao S."/>
            <person name="Wang L."/>
            <person name="Liao Z."/>
            <person name="Chang Y."/>
            <person name="Mo W."/>
            <person name="Hu G."/>
            <person name="Li W."/>
            <person name="Zhao G."/>
            <person name="Zhu H."/>
            <person name="Hu X."/>
            <person name="Ji K."/>
            <person name="Xiang X."/>
            <person name="Song Q."/>
            <person name="Yuan D."/>
            <person name="Jin S."/>
            <person name="Zhang L."/>
        </authorList>
    </citation>
    <scope>NUCLEOTIDE SEQUENCE [LARGE SCALE GENOMIC DNA]</scope>
    <source>
        <strain evidence="1">SQ_2022a</strain>
    </source>
</reference>
<accession>A0ACC0IX47</accession>
<dbReference type="EMBL" id="CM045758">
    <property type="protein sequence ID" value="KAI8029869.1"/>
    <property type="molecule type" value="Genomic_DNA"/>
</dbReference>
<sequence>MIEKRLASGQVKELIEEAQDKLKLIAKMFRIPQAILKDPFRMGNNKLVMCDAYTPAGEPIPTNKRYNAEKIFSHPHAVAEEPWKRISSFSKYWQNLIVTVV</sequence>
<keyword evidence="2" id="KW-1185">Reference proteome</keyword>
<protein>
    <submittedName>
        <fullName evidence="1">Uncharacterized protein</fullName>
    </submittedName>
</protein>
<dbReference type="Proteomes" id="UP001060215">
    <property type="component" value="Chromosome 1"/>
</dbReference>
<organism evidence="1 2">
    <name type="scientific">Camellia lanceoleosa</name>
    <dbReference type="NCBI Taxonomy" id="1840588"/>
    <lineage>
        <taxon>Eukaryota</taxon>
        <taxon>Viridiplantae</taxon>
        <taxon>Streptophyta</taxon>
        <taxon>Embryophyta</taxon>
        <taxon>Tracheophyta</taxon>
        <taxon>Spermatophyta</taxon>
        <taxon>Magnoliopsida</taxon>
        <taxon>eudicotyledons</taxon>
        <taxon>Gunneridae</taxon>
        <taxon>Pentapetalae</taxon>
        <taxon>asterids</taxon>
        <taxon>Ericales</taxon>
        <taxon>Theaceae</taxon>
        <taxon>Camellia</taxon>
    </lineage>
</organism>
<evidence type="ECO:0000313" key="2">
    <source>
        <dbReference type="Proteomes" id="UP001060215"/>
    </source>
</evidence>
<comment type="caution">
    <text evidence="1">The sequence shown here is derived from an EMBL/GenBank/DDBJ whole genome shotgun (WGS) entry which is preliminary data.</text>
</comment>
<evidence type="ECO:0000313" key="1">
    <source>
        <dbReference type="EMBL" id="KAI8029869.1"/>
    </source>
</evidence>